<gene>
    <name evidence="8" type="ORF">HUJ06_013727</name>
</gene>
<evidence type="ECO:0000313" key="8">
    <source>
        <dbReference type="EMBL" id="DAD39404.1"/>
    </source>
</evidence>
<dbReference type="Gene3D" id="1.10.110.10">
    <property type="entry name" value="Plant lipid-transfer and hydrophobic proteins"/>
    <property type="match status" value="1"/>
</dbReference>
<keyword evidence="5" id="KW-0812">Transmembrane</keyword>
<reference evidence="8 9" key="1">
    <citation type="journal article" date="2020" name="Mol. Biol. Evol.">
        <title>Distinct Expression and Methylation Patterns for Genes with Different Fates following a Single Whole-Genome Duplication in Flowering Plants.</title>
        <authorList>
            <person name="Shi T."/>
            <person name="Rahmani R.S."/>
            <person name="Gugger P.F."/>
            <person name="Wang M."/>
            <person name="Li H."/>
            <person name="Zhang Y."/>
            <person name="Li Z."/>
            <person name="Wang Q."/>
            <person name="Van de Peer Y."/>
            <person name="Marchal K."/>
            <person name="Chen J."/>
        </authorList>
    </citation>
    <scope>NUCLEOTIDE SEQUENCE [LARGE SCALE GENOMIC DNA]</scope>
    <source>
        <tissue evidence="8">Leaf</tissue>
    </source>
</reference>
<evidence type="ECO:0000256" key="5">
    <source>
        <dbReference type="SAM" id="Phobius"/>
    </source>
</evidence>
<evidence type="ECO:0000259" key="7">
    <source>
        <dbReference type="Pfam" id="PF14368"/>
    </source>
</evidence>
<keyword evidence="4" id="KW-0325">Glycoprotein</keyword>
<protein>
    <recommendedName>
        <fullName evidence="7">Bifunctional inhibitor/plant lipid transfer protein/seed storage helical domain-containing protein</fullName>
    </recommendedName>
</protein>
<dbReference type="CDD" id="cd00010">
    <property type="entry name" value="AAI_LTSS"/>
    <property type="match status" value="1"/>
</dbReference>
<feature type="transmembrane region" description="Helical" evidence="5">
    <location>
        <begin position="144"/>
        <end position="167"/>
    </location>
</feature>
<keyword evidence="9" id="KW-1185">Reference proteome</keyword>
<dbReference type="Pfam" id="PF14368">
    <property type="entry name" value="LTP_2"/>
    <property type="match status" value="1"/>
</dbReference>
<evidence type="ECO:0000313" key="9">
    <source>
        <dbReference type="Proteomes" id="UP000607653"/>
    </source>
</evidence>
<dbReference type="EMBL" id="DUZY01000005">
    <property type="protein sequence ID" value="DAD39404.1"/>
    <property type="molecule type" value="Genomic_DNA"/>
</dbReference>
<keyword evidence="5" id="KW-0472">Membrane</keyword>
<feature type="chain" id="PRO_5032777470" description="Bifunctional inhibitor/plant lipid transfer protein/seed storage helical domain-containing protein" evidence="6">
    <location>
        <begin position="27"/>
        <end position="168"/>
    </location>
</feature>
<dbReference type="Proteomes" id="UP000607653">
    <property type="component" value="Unassembled WGS sequence"/>
</dbReference>
<comment type="caution">
    <text evidence="8">The sequence shown here is derived from an EMBL/GenBank/DDBJ whole genome shotgun (WGS) entry which is preliminary data.</text>
</comment>
<keyword evidence="5" id="KW-1133">Transmembrane helix</keyword>
<dbReference type="InterPro" id="IPR043325">
    <property type="entry name" value="LTSS"/>
</dbReference>
<feature type="signal peptide" evidence="6">
    <location>
        <begin position="1"/>
        <end position="26"/>
    </location>
</feature>
<evidence type="ECO:0000256" key="4">
    <source>
        <dbReference type="ARBA" id="ARBA00023180"/>
    </source>
</evidence>
<dbReference type="InterPro" id="IPR036312">
    <property type="entry name" value="Bifun_inhib/LTP/seed_sf"/>
</dbReference>
<accession>A0A822YZ78</accession>
<proteinExistence type="inferred from homology"/>
<evidence type="ECO:0000256" key="2">
    <source>
        <dbReference type="ARBA" id="ARBA00022729"/>
    </source>
</evidence>
<keyword evidence="2 6" id="KW-0732">Signal</keyword>
<dbReference type="AlphaFoldDB" id="A0A822YZ78"/>
<comment type="similarity">
    <text evidence="1">Belongs to the plant LTP family.</text>
</comment>
<sequence>MEANQSKLSLSLILLLSSSLVLVGFSQKLGGNRFNVPMDCLEKLLPCESYLKPPVSPPSSCCVPLKEMIKDDPNCLCSIFNDVDLLKSLNVSQSDLLELPKACGANVDISICSKAVAPITNSPATASNGSSSSKSTNIPASKSLAFGIYLSGAWGFFAIFTSLVLLVF</sequence>
<dbReference type="PANTHER" id="PTHR33044">
    <property type="entry name" value="BIFUNCTIONAL INHIBITOR/LIPID-TRANSFER PROTEIN/SEED STORAGE 2S ALBUMIN SUPERFAMILY PROTEIN-RELATED"/>
    <property type="match status" value="1"/>
</dbReference>
<evidence type="ECO:0000256" key="6">
    <source>
        <dbReference type="SAM" id="SignalP"/>
    </source>
</evidence>
<evidence type="ECO:0000256" key="1">
    <source>
        <dbReference type="ARBA" id="ARBA00009748"/>
    </source>
</evidence>
<evidence type="ECO:0000256" key="3">
    <source>
        <dbReference type="ARBA" id="ARBA00023157"/>
    </source>
</evidence>
<organism evidence="8 9">
    <name type="scientific">Nelumbo nucifera</name>
    <name type="common">Sacred lotus</name>
    <dbReference type="NCBI Taxonomy" id="4432"/>
    <lineage>
        <taxon>Eukaryota</taxon>
        <taxon>Viridiplantae</taxon>
        <taxon>Streptophyta</taxon>
        <taxon>Embryophyta</taxon>
        <taxon>Tracheophyta</taxon>
        <taxon>Spermatophyta</taxon>
        <taxon>Magnoliopsida</taxon>
        <taxon>Proteales</taxon>
        <taxon>Nelumbonaceae</taxon>
        <taxon>Nelumbo</taxon>
    </lineage>
</organism>
<feature type="domain" description="Bifunctional inhibitor/plant lipid transfer protein/seed storage helical" evidence="7">
    <location>
        <begin position="36"/>
        <end position="112"/>
    </location>
</feature>
<name>A0A822YZ78_NELNU</name>
<dbReference type="SUPFAM" id="SSF47699">
    <property type="entry name" value="Bifunctional inhibitor/lipid-transfer protein/seed storage 2S albumin"/>
    <property type="match status" value="1"/>
</dbReference>
<keyword evidence="3" id="KW-1015">Disulfide bond</keyword>
<dbReference type="InterPro" id="IPR016140">
    <property type="entry name" value="Bifunc_inhib/LTP/seed_store"/>
</dbReference>